<dbReference type="Pfam" id="PF00394">
    <property type="entry name" value="Cu-oxidase"/>
    <property type="match status" value="1"/>
</dbReference>
<accession>A0A819C5P6</accession>
<proteinExistence type="predicted"/>
<dbReference type="Proteomes" id="UP000663866">
    <property type="component" value="Unassembled WGS sequence"/>
</dbReference>
<feature type="domain" description="Plastocyanin-like" evidence="1">
    <location>
        <begin position="58"/>
        <end position="118"/>
    </location>
</feature>
<dbReference type="EMBL" id="CAJNOW010011678">
    <property type="protein sequence ID" value="CAF1600611.1"/>
    <property type="molecule type" value="Genomic_DNA"/>
</dbReference>
<protein>
    <recommendedName>
        <fullName evidence="1">Plastocyanin-like domain-containing protein</fullName>
    </recommendedName>
</protein>
<evidence type="ECO:0000313" key="3">
    <source>
        <dbReference type="EMBL" id="CAF1953713.1"/>
    </source>
</evidence>
<dbReference type="InterPro" id="IPR008972">
    <property type="entry name" value="Cupredoxin"/>
</dbReference>
<gene>
    <name evidence="2" type="ORF">KQP761_LOCUS22233</name>
    <name evidence="5" type="ORF">OVN521_LOCUS4570</name>
    <name evidence="6" type="ORF">UXM345_LOCUS14003</name>
    <name evidence="4" type="ORF">WKI299_LOCUS4164</name>
    <name evidence="3" type="ORF">XDN619_LOCUS1007</name>
</gene>
<dbReference type="EMBL" id="CAJOBG010000427">
    <property type="protein sequence ID" value="CAF3813138.1"/>
    <property type="molecule type" value="Genomic_DNA"/>
</dbReference>
<evidence type="ECO:0000313" key="6">
    <source>
        <dbReference type="EMBL" id="CAF3962482.1"/>
    </source>
</evidence>
<dbReference type="AlphaFoldDB" id="A0A819C5P6"/>
<dbReference type="Proteomes" id="UP000663834">
    <property type="component" value="Unassembled WGS sequence"/>
</dbReference>
<dbReference type="OrthoDB" id="2121828at2759"/>
<dbReference type="Gene3D" id="2.60.40.420">
    <property type="entry name" value="Cupredoxins - blue copper proteins"/>
    <property type="match status" value="1"/>
</dbReference>
<organism evidence="5 7">
    <name type="scientific">Rotaria magnacalcarata</name>
    <dbReference type="NCBI Taxonomy" id="392030"/>
    <lineage>
        <taxon>Eukaryota</taxon>
        <taxon>Metazoa</taxon>
        <taxon>Spiralia</taxon>
        <taxon>Gnathifera</taxon>
        <taxon>Rotifera</taxon>
        <taxon>Eurotatoria</taxon>
        <taxon>Bdelloidea</taxon>
        <taxon>Philodinida</taxon>
        <taxon>Philodinidae</taxon>
        <taxon>Rotaria</taxon>
    </lineage>
</organism>
<dbReference type="EMBL" id="CAJNRG010000050">
    <property type="protein sequence ID" value="CAF1953713.1"/>
    <property type="molecule type" value="Genomic_DNA"/>
</dbReference>
<dbReference type="Proteomes" id="UP000663842">
    <property type="component" value="Unassembled WGS sequence"/>
</dbReference>
<reference evidence="5" key="1">
    <citation type="submission" date="2021-02" db="EMBL/GenBank/DDBJ databases">
        <authorList>
            <person name="Nowell W R."/>
        </authorList>
    </citation>
    <scope>NUCLEOTIDE SEQUENCE</scope>
</reference>
<evidence type="ECO:0000313" key="4">
    <source>
        <dbReference type="EMBL" id="CAF1988752.1"/>
    </source>
</evidence>
<dbReference type="Proteomes" id="UP000663887">
    <property type="component" value="Unassembled WGS sequence"/>
</dbReference>
<name>A0A819C5P6_9BILA</name>
<dbReference type="EMBL" id="CAJOBF010001555">
    <property type="protein sequence ID" value="CAF3962482.1"/>
    <property type="molecule type" value="Genomic_DNA"/>
</dbReference>
<keyword evidence="7" id="KW-1185">Reference proteome</keyword>
<evidence type="ECO:0000313" key="5">
    <source>
        <dbReference type="EMBL" id="CAF3813138.1"/>
    </source>
</evidence>
<comment type="caution">
    <text evidence="5">The sequence shown here is derived from an EMBL/GenBank/DDBJ whole genome shotgun (WGS) entry which is preliminary data.</text>
</comment>
<sequence>MAVVEYDFIVRSIPPNPDGYPRSVVIIHDAKSSEDVDRPFPGPLVRAKFADRWYFISFFRIDQRNLTIVTRDSIEIALIAMSHVLIGIGQRLDLIVDCNQDPTLSYTIFVASRNNYQPSLNSIGATPPMWTRALLTYSKFKIVRNKSHSIEYDKLNSSALFFEYKYLKLFKPRVAPAAIRRITLLSEVLWNNRTGIDALEE</sequence>
<dbReference type="Proteomes" id="UP000663856">
    <property type="component" value="Unassembled WGS sequence"/>
</dbReference>
<evidence type="ECO:0000259" key="1">
    <source>
        <dbReference type="Pfam" id="PF00394"/>
    </source>
</evidence>
<dbReference type="EMBL" id="CAJNRF010000951">
    <property type="protein sequence ID" value="CAF1988752.1"/>
    <property type="molecule type" value="Genomic_DNA"/>
</dbReference>
<evidence type="ECO:0000313" key="2">
    <source>
        <dbReference type="EMBL" id="CAF1600611.1"/>
    </source>
</evidence>
<evidence type="ECO:0000313" key="7">
    <source>
        <dbReference type="Proteomes" id="UP000663866"/>
    </source>
</evidence>
<dbReference type="InterPro" id="IPR001117">
    <property type="entry name" value="Cu-oxidase_2nd"/>
</dbReference>